<reference evidence="1" key="2">
    <citation type="journal article" date="2015" name="Fish Shellfish Immunol.">
        <title>Early steps in the European eel (Anguilla anguilla)-Vibrio vulnificus interaction in the gills: Role of the RtxA13 toxin.</title>
        <authorList>
            <person name="Callol A."/>
            <person name="Pajuelo D."/>
            <person name="Ebbesson L."/>
            <person name="Teles M."/>
            <person name="MacKenzie S."/>
            <person name="Amaro C."/>
        </authorList>
    </citation>
    <scope>NUCLEOTIDE SEQUENCE</scope>
</reference>
<evidence type="ECO:0000313" key="1">
    <source>
        <dbReference type="EMBL" id="JAH70231.1"/>
    </source>
</evidence>
<organism evidence="1">
    <name type="scientific">Anguilla anguilla</name>
    <name type="common">European freshwater eel</name>
    <name type="synonym">Muraena anguilla</name>
    <dbReference type="NCBI Taxonomy" id="7936"/>
    <lineage>
        <taxon>Eukaryota</taxon>
        <taxon>Metazoa</taxon>
        <taxon>Chordata</taxon>
        <taxon>Craniata</taxon>
        <taxon>Vertebrata</taxon>
        <taxon>Euteleostomi</taxon>
        <taxon>Actinopterygii</taxon>
        <taxon>Neopterygii</taxon>
        <taxon>Teleostei</taxon>
        <taxon>Anguilliformes</taxon>
        <taxon>Anguillidae</taxon>
        <taxon>Anguilla</taxon>
    </lineage>
</organism>
<proteinExistence type="predicted"/>
<reference evidence="1" key="1">
    <citation type="submission" date="2014-11" db="EMBL/GenBank/DDBJ databases">
        <authorList>
            <person name="Amaro Gonzalez C."/>
        </authorList>
    </citation>
    <scope>NUCLEOTIDE SEQUENCE</scope>
</reference>
<name>A0A0E9UWX4_ANGAN</name>
<accession>A0A0E9UWX4</accession>
<protein>
    <submittedName>
        <fullName evidence="1">Uncharacterized protein</fullName>
    </submittedName>
</protein>
<sequence length="18" mass="1910">MSVESPLTAKIQMAAVHP</sequence>
<dbReference type="EMBL" id="GBXM01038346">
    <property type="protein sequence ID" value="JAH70231.1"/>
    <property type="molecule type" value="Transcribed_RNA"/>
</dbReference>
<dbReference type="AlphaFoldDB" id="A0A0E9UWX4"/>